<sequence>DEFLRSTLLSPNNTRRKSFSVTDAIALEPDFEATDSDLEASDPDVLSESGDDFFHASDGEQVPQSAKRDYATRRAEDLMFLGRPVCLKAGCRLIGIGQKVLQRLRSGQCGYKGQRAPAPKHPTFGFSLRGSASEKWPSVLMFLWLIYHSSAEHMPDSSHSLRKPSVKNLAESETPFGEGVACDDDEVDRRINGFMTSLHRYRSDVDVHLIGPGTFKGERRELPNSSRTELYFEYVAHCSTTSEVPASFNTFLRVVNRVMGPHVRDGHLHFRKDSEHAKCDTCVRLKKLLRPNRQGAALNDAASQSYSRHLLSQWLDRQAYWSYRSLSQTWFRKMAIGERIAQQSVGTSALCLIQDGMDQAKFKVPRLRQQLSKQYSTLFRPRLHVSATWLHGKRILFAIADEDQRKDSGAQIEQLARGLESVSQEYNMLPYGLMVQQDNTYREGKNRHYLAFHVLLVSLKVLRWSVCSYLRVGHSHEDIDQVFSVQAQLISRHEFNNPEELMQIMDTSGRPRSDAEAMRKARKLDVAKVACETYKLDEVALWKDWVSKLGIRLKGLRKVGQIRISLRKDIDASSYGHCEVKEIPGTVKDEDDVIVIAKQHMADAEPYHIETLVTAERAATLRRSFVQPQGVAPRRAIHEKVRKNVQSKVPQLMTSKMLPTDAGAYLLNWVEGTLQKAPRPRRYTFLEYRHDGVHREYLGVLEDWARPRRERQIDLKPPHAADELPEEDSDQGDNQHMAVSSWVEWAFTEHADSKLMESFQGEIVVARFPSWPPEDLPERDGTRSLEGLLLFGDGSQKMLAAATAWISLLLMWRHHPQDSLKTPTMQTMIGSFLQISTMVKAADALSSGLEAMVSRIASQNVASRVQPITTFQFAAILKAFVGPGSCTSFDDCLQAYNGHPTVLSHDRGESGSGSIALDSRKKQGVKNWLERTSAESFDVVQKSCHDVPFLLGPYGESFSFTAMCFLQSKAHLESNPATGEIDAPLPGEPFVEVDWALPMTPPAQCVFFQKVWKSFTRASTGVPLLNKKRYRMTPEELMVHRNLSVLKTRMTPSDAVAMEKDFLNGSHSDFLHFLESRPPRIAMSMLPSMKSKAQQEDQEKQCLIHHEVEVQRQAVTMAQWKFFETALKKDQSALSKIQLVPLQLKAKLHSKAVSQRAQQADGGLKATQGYAEAYVKVTSVSKIDLLMSEVAKMKTQAADSKCTLDEVAILGWCDFNTPWSRTKDNAQALCRGIAALNEASPKMSASVLILPDLARDSNPRGLWDEERQIFEELFSLSQACEARFVECFTRESKKAEVKSNSRRFGMGRLVTSSSMMDENKWLNSELAVYGRVCGVNEMAEGVPFAVLPKTASLLIPESSSPDHVRIADRLRPSNEQVCAQKGFKRLEMLMTSAMKYTGFMVRSFW</sequence>
<proteinExistence type="predicted"/>
<keyword evidence="4" id="KW-1185">Reference proteome</keyword>
<reference evidence="3 4" key="1">
    <citation type="submission" date="2024-02" db="EMBL/GenBank/DDBJ databases">
        <authorList>
            <person name="Chen Y."/>
            <person name="Shah S."/>
            <person name="Dougan E. K."/>
            <person name="Thang M."/>
            <person name="Chan C."/>
        </authorList>
    </citation>
    <scope>NUCLEOTIDE SEQUENCE [LARGE SCALE GENOMIC DNA]</scope>
</reference>
<comment type="caution">
    <text evidence="3">The sequence shown here is derived from an EMBL/GenBank/DDBJ whole genome shotgun (WGS) entry which is preliminary data.</text>
</comment>
<dbReference type="PANTHER" id="PTHR33153">
    <property type="entry name" value="MYND-TYPE DOMAIN-CONTAINING PROTEIN"/>
    <property type="match status" value="1"/>
</dbReference>
<dbReference type="PANTHER" id="PTHR33153:SF3">
    <property type="entry name" value="TRAFFICKING PROTEIN PARTICLE COMPLEX SUBUNIT 11 DOMAIN-CONTAINING PROTEIN"/>
    <property type="match status" value="1"/>
</dbReference>
<dbReference type="EMBL" id="CAXAMM010027768">
    <property type="protein sequence ID" value="CAK9061461.1"/>
    <property type="molecule type" value="Genomic_DNA"/>
</dbReference>
<feature type="non-terminal residue" evidence="3">
    <location>
        <position position="1"/>
    </location>
</feature>
<evidence type="ECO:0000259" key="2">
    <source>
        <dbReference type="Pfam" id="PF25273"/>
    </source>
</evidence>
<evidence type="ECO:0000313" key="3">
    <source>
        <dbReference type="EMBL" id="CAK9061461.1"/>
    </source>
</evidence>
<protein>
    <recommendedName>
        <fullName evidence="2">DUF7869 domain-containing protein</fullName>
    </recommendedName>
</protein>
<feature type="region of interest" description="Disordered" evidence="1">
    <location>
        <begin position="715"/>
        <end position="735"/>
    </location>
</feature>
<name>A0ABP0ND21_9DINO</name>
<dbReference type="InterPro" id="IPR057191">
    <property type="entry name" value="DUF7869"/>
</dbReference>
<feature type="domain" description="DUF7869" evidence="2">
    <location>
        <begin position="382"/>
        <end position="521"/>
    </location>
</feature>
<evidence type="ECO:0000313" key="4">
    <source>
        <dbReference type="Proteomes" id="UP001642464"/>
    </source>
</evidence>
<feature type="region of interest" description="Disordered" evidence="1">
    <location>
        <begin position="49"/>
        <end position="68"/>
    </location>
</feature>
<evidence type="ECO:0000256" key="1">
    <source>
        <dbReference type="SAM" id="MobiDB-lite"/>
    </source>
</evidence>
<accession>A0ABP0ND21</accession>
<dbReference type="Pfam" id="PF25273">
    <property type="entry name" value="DUF7869"/>
    <property type="match status" value="1"/>
</dbReference>
<gene>
    <name evidence="3" type="ORF">SCF082_LOCUS32188</name>
</gene>
<dbReference type="Proteomes" id="UP001642464">
    <property type="component" value="Unassembled WGS sequence"/>
</dbReference>
<organism evidence="3 4">
    <name type="scientific">Durusdinium trenchii</name>
    <dbReference type="NCBI Taxonomy" id="1381693"/>
    <lineage>
        <taxon>Eukaryota</taxon>
        <taxon>Sar</taxon>
        <taxon>Alveolata</taxon>
        <taxon>Dinophyceae</taxon>
        <taxon>Suessiales</taxon>
        <taxon>Symbiodiniaceae</taxon>
        <taxon>Durusdinium</taxon>
    </lineage>
</organism>